<proteinExistence type="predicted"/>
<dbReference type="Proteomes" id="UP001621714">
    <property type="component" value="Unassembled WGS sequence"/>
</dbReference>
<gene>
    <name evidence="2" type="ORF">V6U78_03340</name>
</gene>
<dbReference type="InterPro" id="IPR014094">
    <property type="entry name" value="LpoB"/>
</dbReference>
<dbReference type="Gene3D" id="3.40.50.10610">
    <property type="entry name" value="ABC-type transport auxiliary lipoprotein component"/>
    <property type="match status" value="1"/>
</dbReference>
<keyword evidence="1" id="KW-0732">Signal</keyword>
<evidence type="ECO:0000256" key="1">
    <source>
        <dbReference type="SAM" id="SignalP"/>
    </source>
</evidence>
<comment type="caution">
    <text evidence="2">The sequence shown here is derived from an EMBL/GenBank/DDBJ whole genome shotgun (WGS) entry which is preliminary data.</text>
</comment>
<dbReference type="PROSITE" id="PS51257">
    <property type="entry name" value="PROKAR_LIPOPROTEIN"/>
    <property type="match status" value="1"/>
</dbReference>
<organism evidence="2 3">
    <name type="scientific">Marinospirillum alkalitolerans</name>
    <dbReference type="NCBI Taxonomy" id="3123374"/>
    <lineage>
        <taxon>Bacteria</taxon>
        <taxon>Pseudomonadati</taxon>
        <taxon>Pseudomonadota</taxon>
        <taxon>Gammaproteobacteria</taxon>
        <taxon>Oceanospirillales</taxon>
        <taxon>Oceanospirillaceae</taxon>
        <taxon>Marinospirillum</taxon>
    </lineage>
</organism>
<sequence>MKKQWMNLTKSLVAALGMSLLLVGCGGTQVSRLDASQEVALTDRWNATDSRMVSEEMIDDMLTFPWLQRWRQAHPERDRQPTVLVLGVRNRSHEHIAVDTFMNDLRRALIRSGQVDFVAAGDVRDAIREERRDQEFMATPETAAALAAETGANFVLTGSIDSFVDQLDGRRVTSYQVDLSLIDIQTNREVWSGQKRIQKLQERSRFRL</sequence>
<accession>A0ABW8PUY0</accession>
<evidence type="ECO:0000313" key="3">
    <source>
        <dbReference type="Proteomes" id="UP001621714"/>
    </source>
</evidence>
<name>A0ABW8PUY0_9GAMM</name>
<dbReference type="EMBL" id="JBANFI010000002">
    <property type="protein sequence ID" value="MFK7160067.1"/>
    <property type="molecule type" value="Genomic_DNA"/>
</dbReference>
<dbReference type="PANTHER" id="PTHR40593">
    <property type="entry name" value="PENICILLIN-BINDING PROTEIN ACTIVATOR LPOB"/>
    <property type="match status" value="1"/>
</dbReference>
<feature type="signal peptide" evidence="1">
    <location>
        <begin position="1"/>
        <end position="26"/>
    </location>
</feature>
<dbReference type="Pfam" id="PF13036">
    <property type="entry name" value="LpoB"/>
    <property type="match status" value="1"/>
</dbReference>
<reference evidence="2 3" key="1">
    <citation type="submission" date="2024-02" db="EMBL/GenBank/DDBJ databases">
        <title>Marinospirillum sp. MEB 164 isolated from Lonar lake sediment.</title>
        <authorList>
            <person name="Joshi A."/>
            <person name="Thite S."/>
        </authorList>
    </citation>
    <scope>NUCLEOTIDE SEQUENCE [LARGE SCALE GENOMIC DNA]</scope>
    <source>
        <strain evidence="2 3">MEB164</strain>
    </source>
</reference>
<dbReference type="RefSeq" id="WP_405337190.1">
    <property type="nucleotide sequence ID" value="NZ_JBANFI010000002.1"/>
</dbReference>
<feature type="chain" id="PRO_5045459935" evidence="1">
    <location>
        <begin position="27"/>
        <end position="208"/>
    </location>
</feature>
<dbReference type="PANTHER" id="PTHR40593:SF1">
    <property type="entry name" value="PENICILLIN-BINDING PROTEIN ACTIVATOR LPOB"/>
    <property type="match status" value="1"/>
</dbReference>
<keyword evidence="3" id="KW-1185">Reference proteome</keyword>
<protein>
    <submittedName>
        <fullName evidence="2">Penicillin-binding protein activator LpoB</fullName>
    </submittedName>
</protein>
<evidence type="ECO:0000313" key="2">
    <source>
        <dbReference type="EMBL" id="MFK7160067.1"/>
    </source>
</evidence>